<dbReference type="PANTHER" id="PTHR48166:SF4">
    <property type="entry name" value="OS03G0142900 PROTEIN"/>
    <property type="match status" value="1"/>
</dbReference>
<evidence type="ECO:0000313" key="1">
    <source>
        <dbReference type="EMBL" id="PWA43559.1"/>
    </source>
</evidence>
<reference evidence="1 2" key="1">
    <citation type="journal article" date="2018" name="Mol. Plant">
        <title>The genome of Artemisia annua provides insight into the evolution of Asteraceae family and artemisinin biosynthesis.</title>
        <authorList>
            <person name="Shen Q."/>
            <person name="Zhang L."/>
            <person name="Liao Z."/>
            <person name="Wang S."/>
            <person name="Yan T."/>
            <person name="Shi P."/>
            <person name="Liu M."/>
            <person name="Fu X."/>
            <person name="Pan Q."/>
            <person name="Wang Y."/>
            <person name="Lv Z."/>
            <person name="Lu X."/>
            <person name="Zhang F."/>
            <person name="Jiang W."/>
            <person name="Ma Y."/>
            <person name="Chen M."/>
            <person name="Hao X."/>
            <person name="Li L."/>
            <person name="Tang Y."/>
            <person name="Lv G."/>
            <person name="Zhou Y."/>
            <person name="Sun X."/>
            <person name="Brodelius P.E."/>
            <person name="Rose J.K.C."/>
            <person name="Tang K."/>
        </authorList>
    </citation>
    <scope>NUCLEOTIDE SEQUENCE [LARGE SCALE GENOMIC DNA]</scope>
    <source>
        <strain evidence="2">cv. Huhao1</strain>
        <tissue evidence="1">Leaf</tissue>
    </source>
</reference>
<dbReference type="STRING" id="35608.A0A2U1L3H1"/>
<dbReference type="InterPro" id="IPR009291">
    <property type="entry name" value="Vps62"/>
</dbReference>
<keyword evidence="2" id="KW-1185">Reference proteome</keyword>
<dbReference type="EMBL" id="PKPP01011763">
    <property type="protein sequence ID" value="PWA43559.1"/>
    <property type="molecule type" value="Genomic_DNA"/>
</dbReference>
<organism evidence="1 2">
    <name type="scientific">Artemisia annua</name>
    <name type="common">Sweet wormwood</name>
    <dbReference type="NCBI Taxonomy" id="35608"/>
    <lineage>
        <taxon>Eukaryota</taxon>
        <taxon>Viridiplantae</taxon>
        <taxon>Streptophyta</taxon>
        <taxon>Embryophyta</taxon>
        <taxon>Tracheophyta</taxon>
        <taxon>Spermatophyta</taxon>
        <taxon>Magnoliopsida</taxon>
        <taxon>eudicotyledons</taxon>
        <taxon>Gunneridae</taxon>
        <taxon>Pentapetalae</taxon>
        <taxon>asterids</taxon>
        <taxon>campanulids</taxon>
        <taxon>Asterales</taxon>
        <taxon>Asteraceae</taxon>
        <taxon>Asteroideae</taxon>
        <taxon>Anthemideae</taxon>
        <taxon>Artemisiinae</taxon>
        <taxon>Artemisia</taxon>
    </lineage>
</organism>
<sequence>MVGKVKQEPKPYLIPSPLPQWPQGINCLGNMNPVVESLPNLDQVEALINHYGPMVYFHPDEVYLPSSVPWVYLTVKPTTCYLFTDIDMWIFCPLKGPDTFTVFKLLNFNIKGERVDDWVNFVLRHEIFLNGGNYFQGS</sequence>
<name>A0A2U1L3H1_ARTAN</name>
<dbReference type="Pfam" id="PF06101">
    <property type="entry name" value="Vps62"/>
    <property type="match status" value="1"/>
</dbReference>
<comment type="caution">
    <text evidence="1">The sequence shown here is derived from an EMBL/GenBank/DDBJ whole genome shotgun (WGS) entry which is preliminary data.</text>
</comment>
<accession>A0A2U1L3H1</accession>
<dbReference type="OrthoDB" id="188042at2759"/>
<gene>
    <name evidence="1" type="ORF">CTI12_AA535980</name>
</gene>
<dbReference type="PANTHER" id="PTHR48166">
    <property type="entry name" value="EXPRESSED PROTEIN"/>
    <property type="match status" value="1"/>
</dbReference>
<evidence type="ECO:0000313" key="2">
    <source>
        <dbReference type="Proteomes" id="UP000245207"/>
    </source>
</evidence>
<protein>
    <submittedName>
        <fullName evidence="1">Uncharacterized protein</fullName>
    </submittedName>
</protein>
<proteinExistence type="predicted"/>
<dbReference type="Proteomes" id="UP000245207">
    <property type="component" value="Unassembled WGS sequence"/>
</dbReference>
<dbReference type="AlphaFoldDB" id="A0A2U1L3H1"/>